<evidence type="ECO:0000313" key="3">
    <source>
        <dbReference type="Proteomes" id="UP000186112"/>
    </source>
</evidence>
<feature type="domain" description="HNH nuclease" evidence="1">
    <location>
        <begin position="209"/>
        <end position="250"/>
    </location>
</feature>
<evidence type="ECO:0000259" key="1">
    <source>
        <dbReference type="Pfam" id="PF13392"/>
    </source>
</evidence>
<dbReference type="Gene3D" id="3.90.75.20">
    <property type="match status" value="1"/>
</dbReference>
<dbReference type="AlphaFoldDB" id="A0A1U7M5E0"/>
<keyword evidence="3" id="KW-1185">Reference proteome</keyword>
<proteinExistence type="predicted"/>
<dbReference type="Proteomes" id="UP000186112">
    <property type="component" value="Unassembled WGS sequence"/>
</dbReference>
<dbReference type="EMBL" id="LTDM01000029">
    <property type="protein sequence ID" value="OLS02408.1"/>
    <property type="molecule type" value="Genomic_DNA"/>
</dbReference>
<dbReference type="InterPro" id="IPR044925">
    <property type="entry name" value="His-Me_finger_sf"/>
</dbReference>
<organism evidence="2 3">
    <name type="scientific">Tissierella creatinophila DSM 6911</name>
    <dbReference type="NCBI Taxonomy" id="1123403"/>
    <lineage>
        <taxon>Bacteria</taxon>
        <taxon>Bacillati</taxon>
        <taxon>Bacillota</taxon>
        <taxon>Tissierellia</taxon>
        <taxon>Tissierellales</taxon>
        <taxon>Tissierellaceae</taxon>
        <taxon>Tissierella</taxon>
    </lineage>
</organism>
<protein>
    <recommendedName>
        <fullName evidence="1">HNH nuclease domain-containing protein</fullName>
    </recommendedName>
</protein>
<sequence>MRKVYTDEHIDYLKEISLGKNNREITKLFNAKFDMDKGESAIRNLRNKHRIKCANNGLVQMYKEKHIDYLRKIAPDRTNEEITELFNKKFNMNKSPGAIASIKYKNKISSFDIPKEYTKEEVNYLRKISYGKTNKEITQMFNKKFNSNRNESGIHCVRMKYKIYTGDDGRFQKGNFSPNRVSMGTERITKDGYIQVKIRDGKQQRNWRGKHILEWEKVNGSLPEGHAIIFGDGNNRNFDINNLICVSRKQLLGLNRHNLIQEDSDLTKTAINIVDLKYKISERKK</sequence>
<dbReference type="RefSeq" id="WP_084191894.1">
    <property type="nucleotide sequence ID" value="NZ_LTDM01000029.1"/>
</dbReference>
<reference evidence="2 3" key="1">
    <citation type="submission" date="2016-02" db="EMBL/GenBank/DDBJ databases">
        <title>Genome sequence of Tissierella creatinophila DSM 6911.</title>
        <authorList>
            <person name="Poehlein A."/>
            <person name="Daniel R."/>
        </authorList>
    </citation>
    <scope>NUCLEOTIDE SEQUENCE [LARGE SCALE GENOMIC DNA]</scope>
    <source>
        <strain evidence="2 3">DSM 6911</strain>
    </source>
</reference>
<dbReference type="InterPro" id="IPR003615">
    <property type="entry name" value="HNH_nuc"/>
</dbReference>
<evidence type="ECO:0000313" key="2">
    <source>
        <dbReference type="EMBL" id="OLS02408.1"/>
    </source>
</evidence>
<name>A0A1U7M5E0_TISCR</name>
<accession>A0A1U7M5E0</accession>
<dbReference type="OrthoDB" id="6638408at2"/>
<dbReference type="SUPFAM" id="SSF54060">
    <property type="entry name" value="His-Me finger endonucleases"/>
    <property type="match status" value="1"/>
</dbReference>
<gene>
    <name evidence="2" type="ORF">TICRE_15970</name>
</gene>
<comment type="caution">
    <text evidence="2">The sequence shown here is derived from an EMBL/GenBank/DDBJ whole genome shotgun (WGS) entry which is preliminary data.</text>
</comment>
<dbReference type="Pfam" id="PF13392">
    <property type="entry name" value="HNH_3"/>
    <property type="match status" value="1"/>
</dbReference>